<reference evidence="2 4" key="3">
    <citation type="submission" date="2018-06" db="EMBL/GenBank/DDBJ databases">
        <authorList>
            <consortium name="Pathogen Informatics"/>
            <person name="Doyle S."/>
        </authorList>
    </citation>
    <scope>NUCLEOTIDE SEQUENCE [LARGE SCALE GENOMIC DNA]</scope>
    <source>
        <strain evidence="2 4">NCTC12957</strain>
    </source>
</reference>
<organism evidence="1 3">
    <name type="scientific">Streptococcus acidominimus</name>
    <dbReference type="NCBI Taxonomy" id="1326"/>
    <lineage>
        <taxon>Bacteria</taxon>
        <taxon>Bacillati</taxon>
        <taxon>Bacillota</taxon>
        <taxon>Bacilli</taxon>
        <taxon>Lactobacillales</taxon>
        <taxon>Streptococcaceae</taxon>
        <taxon>Streptococcus</taxon>
    </lineage>
</organism>
<evidence type="ECO:0000313" key="2">
    <source>
        <dbReference type="EMBL" id="SUN06586.1"/>
    </source>
</evidence>
<proteinExistence type="predicted"/>
<dbReference type="EMBL" id="UHEN01000001">
    <property type="protein sequence ID" value="SUN06586.1"/>
    <property type="molecule type" value="Genomic_DNA"/>
</dbReference>
<dbReference type="Proteomes" id="UP000255213">
    <property type="component" value="Unassembled WGS sequence"/>
</dbReference>
<dbReference type="EMBL" id="MSJL01000034">
    <property type="protein sequence ID" value="OLF49395.1"/>
    <property type="molecule type" value="Genomic_DNA"/>
</dbReference>
<dbReference type="AlphaFoldDB" id="A0A1Q8EC79"/>
<dbReference type="Proteomes" id="UP000186437">
    <property type="component" value="Unassembled WGS sequence"/>
</dbReference>
<protein>
    <submittedName>
        <fullName evidence="1">Uncharacterized protein</fullName>
    </submittedName>
</protein>
<evidence type="ECO:0000313" key="3">
    <source>
        <dbReference type="Proteomes" id="UP000186437"/>
    </source>
</evidence>
<name>A0A1Q8EC79_STRAI</name>
<gene>
    <name evidence="1" type="ORF">BU200_07545</name>
    <name evidence="2" type="ORF">NCTC12957_00711</name>
</gene>
<dbReference type="RefSeq" id="WP_075099583.1">
    <property type="nucleotide sequence ID" value="NZ_MSJL01000034.1"/>
</dbReference>
<evidence type="ECO:0000313" key="1">
    <source>
        <dbReference type="EMBL" id="OLF49395.1"/>
    </source>
</evidence>
<reference evidence="3" key="2">
    <citation type="submission" date="2016-12" db="EMBL/GenBank/DDBJ databases">
        <authorList>
            <person name="Gulvik C.A."/>
        </authorList>
    </citation>
    <scope>NUCLEOTIDE SEQUENCE [LARGE SCALE GENOMIC DNA]</scope>
    <source>
        <strain evidence="3">ATCC 51725</strain>
    </source>
</reference>
<evidence type="ECO:0000313" key="4">
    <source>
        <dbReference type="Proteomes" id="UP000255213"/>
    </source>
</evidence>
<reference evidence="1" key="1">
    <citation type="submission" date="2016-12" db="EMBL/GenBank/DDBJ databases">
        <authorList>
            <person name="Song W.-J."/>
            <person name="Kurnit D.M."/>
        </authorList>
    </citation>
    <scope>NUCLEOTIDE SEQUENCE [LARGE SCALE GENOMIC DNA]</scope>
    <source>
        <strain evidence="1">ATCC 51725</strain>
    </source>
</reference>
<sequence length="65" mass="7187">MEAVAIRLAAFLYDEPVVHLGCKSVGVPVTGEPRVIPKPDYREVADENGLGRERFKSDSIHHEKG</sequence>
<keyword evidence="3" id="KW-1185">Reference proteome</keyword>
<accession>A0A1Q8EC79</accession>